<name>A0ACB8QVN6_9AGAM</name>
<dbReference type="Proteomes" id="UP000814128">
    <property type="component" value="Unassembled WGS sequence"/>
</dbReference>
<protein>
    <submittedName>
        <fullName evidence="1">Uncharacterized protein</fullName>
    </submittedName>
</protein>
<evidence type="ECO:0000313" key="1">
    <source>
        <dbReference type="EMBL" id="KAI0035506.1"/>
    </source>
</evidence>
<proteinExistence type="predicted"/>
<reference evidence="1" key="1">
    <citation type="submission" date="2021-02" db="EMBL/GenBank/DDBJ databases">
        <authorList>
            <consortium name="DOE Joint Genome Institute"/>
            <person name="Ahrendt S."/>
            <person name="Looney B.P."/>
            <person name="Miyauchi S."/>
            <person name="Morin E."/>
            <person name="Drula E."/>
            <person name="Courty P.E."/>
            <person name="Chicoki N."/>
            <person name="Fauchery L."/>
            <person name="Kohler A."/>
            <person name="Kuo A."/>
            <person name="Labutti K."/>
            <person name="Pangilinan J."/>
            <person name="Lipzen A."/>
            <person name="Riley R."/>
            <person name="Andreopoulos W."/>
            <person name="He G."/>
            <person name="Johnson J."/>
            <person name="Barry K.W."/>
            <person name="Grigoriev I.V."/>
            <person name="Nagy L."/>
            <person name="Hibbett D."/>
            <person name="Henrissat B."/>
            <person name="Matheny P.B."/>
            <person name="Labbe J."/>
            <person name="Martin F."/>
        </authorList>
    </citation>
    <scope>NUCLEOTIDE SEQUENCE</scope>
    <source>
        <strain evidence="1">EC-137</strain>
    </source>
</reference>
<dbReference type="EMBL" id="MU273483">
    <property type="protein sequence ID" value="KAI0035506.1"/>
    <property type="molecule type" value="Genomic_DNA"/>
</dbReference>
<organism evidence="1 2">
    <name type="scientific">Vararia minispora EC-137</name>
    <dbReference type="NCBI Taxonomy" id="1314806"/>
    <lineage>
        <taxon>Eukaryota</taxon>
        <taxon>Fungi</taxon>
        <taxon>Dikarya</taxon>
        <taxon>Basidiomycota</taxon>
        <taxon>Agaricomycotina</taxon>
        <taxon>Agaricomycetes</taxon>
        <taxon>Russulales</taxon>
        <taxon>Lachnocladiaceae</taxon>
        <taxon>Vararia</taxon>
    </lineage>
</organism>
<reference evidence="1" key="2">
    <citation type="journal article" date="2022" name="New Phytol.">
        <title>Evolutionary transition to the ectomycorrhizal habit in the genomes of a hyperdiverse lineage of mushroom-forming fungi.</title>
        <authorList>
            <person name="Looney B."/>
            <person name="Miyauchi S."/>
            <person name="Morin E."/>
            <person name="Drula E."/>
            <person name="Courty P.E."/>
            <person name="Kohler A."/>
            <person name="Kuo A."/>
            <person name="LaButti K."/>
            <person name="Pangilinan J."/>
            <person name="Lipzen A."/>
            <person name="Riley R."/>
            <person name="Andreopoulos W."/>
            <person name="He G."/>
            <person name="Johnson J."/>
            <person name="Nolan M."/>
            <person name="Tritt A."/>
            <person name="Barry K.W."/>
            <person name="Grigoriev I.V."/>
            <person name="Nagy L.G."/>
            <person name="Hibbett D."/>
            <person name="Henrissat B."/>
            <person name="Matheny P.B."/>
            <person name="Labbe J."/>
            <person name="Martin F.M."/>
        </authorList>
    </citation>
    <scope>NUCLEOTIDE SEQUENCE</scope>
    <source>
        <strain evidence="1">EC-137</strain>
    </source>
</reference>
<sequence length="409" mass="43221">MTSSPTLIAADGDQPPRLAHLDDYERYGRQMIIEPFGLQGQLRLQNASVLVVGAGGLGCPALQYLAAAGVGKITIVDHDTVDLSNLQRQILHTEARIGTNKAESATIALRQLNSLITVTPYPHALTSANAPALLAAHDIALDCTDNAPTRYLLSDTAARARIPLVSGAAQQLAGHIAVLALGTDGPCYRCVFPRPPPPALQSSCAETGILGAVVGVIGALQALEAVKILSGIADAAEQPRMLFYDALAAPPFRSVKLRPRRKDCAACGEPGARAMLDKDYIRFCGGPRPDWLRLGMLADAGTDRLCAAEVRECIGQLGACVLDVRPRAEFGICRLPSSTHAPLDAVVADPHAHVPVGATDVLVVCRLGNDSQVAADAIRAARIDGVRVRDLVGGLRAWAREVDPEFPVY</sequence>
<keyword evidence="2" id="KW-1185">Reference proteome</keyword>
<comment type="caution">
    <text evidence="1">The sequence shown here is derived from an EMBL/GenBank/DDBJ whole genome shotgun (WGS) entry which is preliminary data.</text>
</comment>
<evidence type="ECO:0000313" key="2">
    <source>
        <dbReference type="Proteomes" id="UP000814128"/>
    </source>
</evidence>
<accession>A0ACB8QVN6</accession>
<gene>
    <name evidence="1" type="ORF">K488DRAFT_82949</name>
</gene>